<protein>
    <submittedName>
        <fullName evidence="2">Uncharacterized protein</fullName>
    </submittedName>
</protein>
<dbReference type="AlphaFoldDB" id="A0A517L2S1"/>
<sequence length="245" mass="27360">MSPNKEGRTAALGEDSPKQREPANIEPQLHQSHKPEKEDTDKIILNLRALQFAKWRENCLFHEVVTFRIPANYTPDWVKVETQLFLGSYGLDSSGKTLAIINYGGHGDHGLEGLNLCSHRSGGQSLDWSVIEDPVTQATSGILIMLDRCHAGNFIKSTLGRTPRPGPSARAAQRIEVLGACHAGQSTWASGVKTHTYRLAKVMAKLRHLSEDMSTETINHEIYKLYHSAKENFDPFQLTIKKGYR</sequence>
<accession>A0A517L2S1</accession>
<feature type="region of interest" description="Disordered" evidence="1">
    <location>
        <begin position="1"/>
        <end position="38"/>
    </location>
</feature>
<reference evidence="2 3" key="1">
    <citation type="submission" date="2019-07" db="EMBL/GenBank/DDBJ databases">
        <title>Finished genome of Venturia effusa.</title>
        <authorList>
            <person name="Young C.A."/>
            <person name="Cox M.P."/>
            <person name="Ganley A.R.D."/>
            <person name="David W.J."/>
        </authorList>
    </citation>
    <scope>NUCLEOTIDE SEQUENCE [LARGE SCALE GENOMIC DNA]</scope>
    <source>
        <strain evidence="3">albino</strain>
    </source>
</reference>
<name>A0A517L2S1_9PEZI</name>
<evidence type="ECO:0000313" key="3">
    <source>
        <dbReference type="Proteomes" id="UP000316270"/>
    </source>
</evidence>
<proteinExistence type="predicted"/>
<organism evidence="2 3">
    <name type="scientific">Venturia effusa</name>
    <dbReference type="NCBI Taxonomy" id="50376"/>
    <lineage>
        <taxon>Eukaryota</taxon>
        <taxon>Fungi</taxon>
        <taxon>Dikarya</taxon>
        <taxon>Ascomycota</taxon>
        <taxon>Pezizomycotina</taxon>
        <taxon>Dothideomycetes</taxon>
        <taxon>Pleosporomycetidae</taxon>
        <taxon>Venturiales</taxon>
        <taxon>Venturiaceae</taxon>
        <taxon>Venturia</taxon>
    </lineage>
</organism>
<dbReference type="OrthoDB" id="1911848at2759"/>
<gene>
    <name evidence="2" type="ORF">FKW77_001424</name>
</gene>
<evidence type="ECO:0000256" key="1">
    <source>
        <dbReference type="SAM" id="MobiDB-lite"/>
    </source>
</evidence>
<dbReference type="Proteomes" id="UP000316270">
    <property type="component" value="Chromosome 4"/>
</dbReference>
<dbReference type="EMBL" id="CP042188">
    <property type="protein sequence ID" value="QDS69916.1"/>
    <property type="molecule type" value="Genomic_DNA"/>
</dbReference>
<evidence type="ECO:0000313" key="2">
    <source>
        <dbReference type="EMBL" id="QDS69916.1"/>
    </source>
</evidence>
<keyword evidence="3" id="KW-1185">Reference proteome</keyword>